<proteinExistence type="predicted"/>
<evidence type="ECO:0000313" key="1">
    <source>
        <dbReference type="EMBL" id="DAE18862.1"/>
    </source>
</evidence>
<name>A0A8S5QHS2_9CAUD</name>
<dbReference type="EMBL" id="BK015664">
    <property type="protein sequence ID" value="DAE18862.1"/>
    <property type="molecule type" value="Genomic_DNA"/>
</dbReference>
<accession>A0A8S5QHS2</accession>
<sequence length="42" mass="4948">MCIRSMLLLETLKVLQTIRYQKKLVSQSLHLLIGKMGEVYLR</sequence>
<reference evidence="1" key="1">
    <citation type="journal article" date="2021" name="Proc. Natl. Acad. Sci. U.S.A.">
        <title>A Catalog of Tens of Thousands of Viruses from Human Metagenomes Reveals Hidden Associations with Chronic Diseases.</title>
        <authorList>
            <person name="Tisza M.J."/>
            <person name="Buck C.B."/>
        </authorList>
    </citation>
    <scope>NUCLEOTIDE SEQUENCE</scope>
    <source>
        <strain evidence="1">Ct3mI7</strain>
    </source>
</reference>
<protein>
    <submittedName>
        <fullName evidence="1">Uncharacterized protein</fullName>
    </submittedName>
</protein>
<organism evidence="1">
    <name type="scientific">Myoviridae sp. ct3mI7</name>
    <dbReference type="NCBI Taxonomy" id="2825028"/>
    <lineage>
        <taxon>Viruses</taxon>
        <taxon>Duplodnaviria</taxon>
        <taxon>Heunggongvirae</taxon>
        <taxon>Uroviricota</taxon>
        <taxon>Caudoviricetes</taxon>
    </lineage>
</organism>